<feature type="region of interest" description="Disordered" evidence="1">
    <location>
        <begin position="289"/>
        <end position="317"/>
    </location>
</feature>
<dbReference type="SUPFAM" id="SSF49899">
    <property type="entry name" value="Concanavalin A-like lectins/glucanases"/>
    <property type="match status" value="1"/>
</dbReference>
<evidence type="ECO:0000313" key="4">
    <source>
        <dbReference type="Proteomes" id="UP001168528"/>
    </source>
</evidence>
<accession>A0ABT8R804</accession>
<dbReference type="RefSeq" id="WP_302039034.1">
    <property type="nucleotide sequence ID" value="NZ_JAUKPO010000010.1"/>
</dbReference>
<evidence type="ECO:0000313" key="3">
    <source>
        <dbReference type="EMBL" id="MDO1448233.1"/>
    </source>
</evidence>
<proteinExistence type="predicted"/>
<keyword evidence="4" id="KW-1185">Reference proteome</keyword>
<organism evidence="3 4">
    <name type="scientific">Rhodocytophaga aerolata</name>
    <dbReference type="NCBI Taxonomy" id="455078"/>
    <lineage>
        <taxon>Bacteria</taxon>
        <taxon>Pseudomonadati</taxon>
        <taxon>Bacteroidota</taxon>
        <taxon>Cytophagia</taxon>
        <taxon>Cytophagales</taxon>
        <taxon>Rhodocytophagaceae</taxon>
        <taxon>Rhodocytophaga</taxon>
    </lineage>
</organism>
<dbReference type="InterPro" id="IPR056573">
    <property type="entry name" value="Lectin_L-type_dom"/>
</dbReference>
<sequence length="802" mass="87222">MVHPRFQLFFTLQKQLSIFLILLPAIFTSCNKDIEEPVNPNPIPGSSQPDVFFITSVVGNENDLGLMINDPVSGKQFAASGPKNEQGKLDSIYFFIESEPETGKWLAHEISEDYTPVKTTTSTGHTLEYTAIDPVTETGTITVTETNSGHVVWEGNNLKFDHTFFENREQARQRGANIRKSKGASGAEMLYILSSMAGCGLGLASLGGGPLLGALGVYNTYNSCKSAKDALENLYSGKPAFGCLVTKDHLNTMSALGETLASGGSYGALATGLLPTLVNYGSQYAGAGDCGDDDNDDGNNGNSNGEDGQNGNGSNGGGLWEDLFGGGGKSWGDPHLSTPDGLLYDFHGYGEFIFTKSMQDNFEVQVRMGNPYSTTLQATLNTGLAIQTGTDVVCIVANPQKLYINNVAQELNFDIIPLKEGAGIKREIDKTYQVLTIRSKKGDLVKVRLDGGYYFDFEVTINESRKGHVQGLLGNYDGDKGNDLQLKSGERVEKSFSSMYPRFADSWRVEAANSLFYYAAGTNTETFTKKDFPKAPLHIPNDKLKWAENICLQAGITEEPFLTNCTCDVALTDDPAMAKSAVWEAQKQIENSLPPMDMSKIQLQGEAQVSGNFIRLTKYEFYRSGQAFYTTPLTGDFETEFTFRIPYNKNGSGDGLALLIAKDIPQLRSNSYPGKDGKLGYEGVPASLAVEFDTWADASSDESGNHIAIHTNGKEANSTSYTTRLVYNNKIVPLVDGYFHSVKVRYKNKTITVYLDGAQVLEKEVDLAEKLGLEGKCYVGITSSTSIACGIHSISGWSVKNL</sequence>
<evidence type="ECO:0000259" key="2">
    <source>
        <dbReference type="PROSITE" id="PS51233"/>
    </source>
</evidence>
<dbReference type="InterPro" id="IPR001846">
    <property type="entry name" value="VWF_type-D"/>
</dbReference>
<dbReference type="PROSITE" id="PS51233">
    <property type="entry name" value="VWFD"/>
    <property type="match status" value="1"/>
</dbReference>
<dbReference type="InterPro" id="IPR001220">
    <property type="entry name" value="Legume_lectin_dom"/>
</dbReference>
<reference evidence="3" key="1">
    <citation type="submission" date="2023-07" db="EMBL/GenBank/DDBJ databases">
        <title>The genome sequence of Rhodocytophaga aerolata KACC 12507.</title>
        <authorList>
            <person name="Zhang X."/>
        </authorList>
    </citation>
    <scope>NUCLEOTIDE SEQUENCE</scope>
    <source>
        <strain evidence="3">KACC 12507</strain>
    </source>
</reference>
<protein>
    <submittedName>
        <fullName evidence="3">VWD domain-containing protein</fullName>
    </submittedName>
</protein>
<dbReference type="PROSITE" id="PS51257">
    <property type="entry name" value="PROKAR_LIPOPROTEIN"/>
    <property type="match status" value="1"/>
</dbReference>
<dbReference type="Gene3D" id="2.60.120.200">
    <property type="match status" value="1"/>
</dbReference>
<dbReference type="SMART" id="SM00216">
    <property type="entry name" value="VWD"/>
    <property type="match status" value="1"/>
</dbReference>
<gene>
    <name evidence="3" type="ORF">Q0590_18305</name>
</gene>
<name>A0ABT8R804_9BACT</name>
<dbReference type="InterPro" id="IPR050258">
    <property type="entry name" value="Leguminous_Lectin"/>
</dbReference>
<dbReference type="InterPro" id="IPR013320">
    <property type="entry name" value="ConA-like_dom_sf"/>
</dbReference>
<dbReference type="CDD" id="cd01951">
    <property type="entry name" value="lectin_L-type"/>
    <property type="match status" value="1"/>
</dbReference>
<feature type="domain" description="VWFD" evidence="2">
    <location>
        <begin position="326"/>
        <end position="515"/>
    </location>
</feature>
<evidence type="ECO:0000256" key="1">
    <source>
        <dbReference type="SAM" id="MobiDB-lite"/>
    </source>
</evidence>
<feature type="compositionally biased region" description="Gly residues" evidence="1">
    <location>
        <begin position="308"/>
        <end position="317"/>
    </location>
</feature>
<dbReference type="Proteomes" id="UP001168528">
    <property type="component" value="Unassembled WGS sequence"/>
</dbReference>
<dbReference type="Pfam" id="PF00139">
    <property type="entry name" value="Lectin_legB"/>
    <property type="match status" value="1"/>
</dbReference>
<feature type="compositionally biased region" description="Low complexity" evidence="1">
    <location>
        <begin position="298"/>
        <end position="307"/>
    </location>
</feature>
<dbReference type="PANTHER" id="PTHR32401">
    <property type="entry name" value="CONCANAVALIN A-LIKE LECTIN FAMILY PROTEIN"/>
    <property type="match status" value="1"/>
</dbReference>
<dbReference type="Pfam" id="PF00094">
    <property type="entry name" value="VWD"/>
    <property type="match status" value="1"/>
</dbReference>
<dbReference type="EMBL" id="JAUKPO010000010">
    <property type="protein sequence ID" value="MDO1448233.1"/>
    <property type="molecule type" value="Genomic_DNA"/>
</dbReference>
<comment type="caution">
    <text evidence="3">The sequence shown here is derived from an EMBL/GenBank/DDBJ whole genome shotgun (WGS) entry which is preliminary data.</text>
</comment>
<dbReference type="PANTHER" id="PTHR32401:SF48">
    <property type="entry name" value="LEGUME LECTIN DOMAIN-CONTAINING PROTEIN"/>
    <property type="match status" value="1"/>
</dbReference>